<dbReference type="PANTHER" id="PTHR30069">
    <property type="entry name" value="TONB-DEPENDENT OUTER MEMBRANE RECEPTOR"/>
    <property type="match status" value="1"/>
</dbReference>
<evidence type="ECO:0000256" key="1">
    <source>
        <dbReference type="ARBA" id="ARBA00004571"/>
    </source>
</evidence>
<keyword evidence="9 10" id="KW-0998">Cell outer membrane</keyword>
<evidence type="ECO:0000256" key="9">
    <source>
        <dbReference type="ARBA" id="ARBA00023237"/>
    </source>
</evidence>
<evidence type="ECO:0000313" key="16">
    <source>
        <dbReference type="Proteomes" id="UP000005819"/>
    </source>
</evidence>
<keyword evidence="4 10" id="KW-0812">Transmembrane</keyword>
<comment type="caution">
    <text evidence="15">The sequence shown here is derived from an EMBL/GenBank/DDBJ whole genome shotgun (WGS) entry which is preliminary data.</text>
</comment>
<comment type="similarity">
    <text evidence="10 11">Belongs to the TonB-dependent receptor family.</text>
</comment>
<keyword evidence="3 10" id="KW-1134">Transmembrane beta strand</keyword>
<comment type="subcellular location">
    <subcellularLocation>
        <location evidence="1 10">Cell outer membrane</location>
        <topology evidence="1 10">Multi-pass membrane protein</topology>
    </subcellularLocation>
</comment>
<evidence type="ECO:0000256" key="3">
    <source>
        <dbReference type="ARBA" id="ARBA00022452"/>
    </source>
</evidence>
<dbReference type="Gene3D" id="2.170.130.10">
    <property type="entry name" value="TonB-dependent receptor, plug domain"/>
    <property type="match status" value="1"/>
</dbReference>
<gene>
    <name evidence="15" type="ORF">ALIPUT_00201</name>
</gene>
<evidence type="ECO:0000259" key="14">
    <source>
        <dbReference type="Pfam" id="PF07715"/>
    </source>
</evidence>
<dbReference type="InterPro" id="IPR039426">
    <property type="entry name" value="TonB-dep_rcpt-like"/>
</dbReference>
<keyword evidence="2 10" id="KW-0813">Transport</keyword>
<evidence type="ECO:0000256" key="8">
    <source>
        <dbReference type="ARBA" id="ARBA00023170"/>
    </source>
</evidence>
<sequence length="707" mass="81180">MMKHLLTIVLCLTTLTGLAQEEKIKKSEWWNGNPSYAVPIREVNVTARRPMKEIGIQKTQLDTTILHENIALSMADILTFNTSIFVKQYGRATLSTVAFRGTSPSHTQVTWNGMRINSPMLGMTDFSMIPSYFIDDASLLHGTSSVNEAGGGLGGAVKLSTRPADADGFNLQYTQGVGSFSTFDEFLRLTYGNDRWQTSTRVVYSSSPNDFKYRNYDKNVLILDDDHNIIGSYYPIERNKSGAYHDFHALQEVYYNTGHGDRFGLQAWYVNSKRGLPMLSVDHKENDDYLNQQREQTLRSILSWDHLRKKWKVGVKAGYIHTWMAYDYERELGNGKMEKMIRSRSTINTFFGQVDGEYYLGEKWLFTATVSAHQHLVRSIDKNIIPMDNQQPTDPNGNKTKVPVGYDKGRIELSGYVSIRYRPTERLGLSIGLREEMFGSEWTPIIPAFFTDYLISKRGNLVAKASISRNYRFPSLNDLYFLPGGNPDLKKEHGFTYDAGLSFATGRDGVYTLRGEATWFDSYIDNWIVWLPTAKGFWTPKNVKEVHAYGVEVKAGLDVQLAKDWQLSADGNFSWTPSINHGDPVDWYDKAIGKQLVYIPEFSASVTGHLTYRSWRFTYKWCYYSERFTTSDNDMKTKIGRVKPYFMSDISLEKAFSFRWADLSLKGVINNLFNEEYQSVLSRPMPRLNYEIFLDIRPKWGKRNKKQ</sequence>
<evidence type="ECO:0000256" key="4">
    <source>
        <dbReference type="ARBA" id="ARBA00022692"/>
    </source>
</evidence>
<keyword evidence="7 10" id="KW-0472">Membrane</keyword>
<name>B0MU75_9BACT</name>
<dbReference type="InterPro" id="IPR037066">
    <property type="entry name" value="Plug_dom_sf"/>
</dbReference>
<dbReference type="GO" id="GO:0015344">
    <property type="term" value="F:siderophore uptake transmembrane transporter activity"/>
    <property type="evidence" value="ECO:0007669"/>
    <property type="project" value="TreeGrafter"/>
</dbReference>
<dbReference type="SUPFAM" id="SSF56935">
    <property type="entry name" value="Porins"/>
    <property type="match status" value="1"/>
</dbReference>
<organism evidence="15 16">
    <name type="scientific">Alistipes putredinis DSM 17216</name>
    <dbReference type="NCBI Taxonomy" id="445970"/>
    <lineage>
        <taxon>Bacteria</taxon>
        <taxon>Pseudomonadati</taxon>
        <taxon>Bacteroidota</taxon>
        <taxon>Bacteroidia</taxon>
        <taxon>Bacteroidales</taxon>
        <taxon>Rikenellaceae</taxon>
        <taxon>Alistipes</taxon>
    </lineage>
</organism>
<dbReference type="Pfam" id="PF07715">
    <property type="entry name" value="Plug"/>
    <property type="match status" value="1"/>
</dbReference>
<dbReference type="AlphaFoldDB" id="B0MU75"/>
<dbReference type="Pfam" id="PF00593">
    <property type="entry name" value="TonB_dep_Rec_b-barrel"/>
    <property type="match status" value="1"/>
</dbReference>
<dbReference type="GeneID" id="73803298"/>
<evidence type="ECO:0000256" key="6">
    <source>
        <dbReference type="ARBA" id="ARBA00023077"/>
    </source>
</evidence>
<dbReference type="GO" id="GO:0044718">
    <property type="term" value="P:siderophore transmembrane transport"/>
    <property type="evidence" value="ECO:0007669"/>
    <property type="project" value="TreeGrafter"/>
</dbReference>
<feature type="domain" description="TonB-dependent receptor-like beta-barrel" evidence="13">
    <location>
        <begin position="254"/>
        <end position="672"/>
    </location>
</feature>
<dbReference type="InterPro" id="IPR012910">
    <property type="entry name" value="Plug_dom"/>
</dbReference>
<keyword evidence="16" id="KW-1185">Reference proteome</keyword>
<evidence type="ECO:0000256" key="2">
    <source>
        <dbReference type="ARBA" id="ARBA00022448"/>
    </source>
</evidence>
<feature type="chain" id="PRO_5002752625" evidence="12">
    <location>
        <begin position="20"/>
        <end position="707"/>
    </location>
</feature>
<keyword evidence="8 15" id="KW-0675">Receptor</keyword>
<evidence type="ECO:0000256" key="12">
    <source>
        <dbReference type="SAM" id="SignalP"/>
    </source>
</evidence>
<evidence type="ECO:0000256" key="10">
    <source>
        <dbReference type="PROSITE-ProRule" id="PRU01360"/>
    </source>
</evidence>
<dbReference type="RefSeq" id="WP_004329031.1">
    <property type="nucleotide sequence ID" value="NZ_DS499579.1"/>
</dbReference>
<dbReference type="Gene3D" id="2.40.170.20">
    <property type="entry name" value="TonB-dependent receptor, beta-barrel domain"/>
    <property type="match status" value="1"/>
</dbReference>
<dbReference type="eggNOG" id="COG4206">
    <property type="taxonomic scope" value="Bacteria"/>
</dbReference>
<proteinExistence type="inferred from homology"/>
<reference evidence="15" key="2">
    <citation type="submission" date="2013-09" db="EMBL/GenBank/DDBJ databases">
        <title>Draft genome sequence of Alistipes putredinis (DSM 17216).</title>
        <authorList>
            <person name="Sudarsanam P."/>
            <person name="Ley R."/>
            <person name="Guruge J."/>
            <person name="Turnbaugh P.J."/>
            <person name="Mahowald M."/>
            <person name="Liep D."/>
            <person name="Gordon J."/>
        </authorList>
    </citation>
    <scope>NUCLEOTIDE SEQUENCE</scope>
    <source>
        <strain evidence="15">DSM 17216</strain>
    </source>
</reference>
<keyword evidence="5 12" id="KW-0732">Signal</keyword>
<feature type="signal peptide" evidence="12">
    <location>
        <begin position="1"/>
        <end position="19"/>
    </location>
</feature>
<dbReference type="InterPro" id="IPR036942">
    <property type="entry name" value="Beta-barrel_TonB_sf"/>
</dbReference>
<evidence type="ECO:0000256" key="5">
    <source>
        <dbReference type="ARBA" id="ARBA00022729"/>
    </source>
</evidence>
<evidence type="ECO:0000313" key="15">
    <source>
        <dbReference type="EMBL" id="EDS04330.1"/>
    </source>
</evidence>
<feature type="domain" description="TonB-dependent receptor plug" evidence="14">
    <location>
        <begin position="67"/>
        <end position="156"/>
    </location>
</feature>
<accession>B0MU75</accession>
<evidence type="ECO:0000256" key="7">
    <source>
        <dbReference type="ARBA" id="ARBA00023136"/>
    </source>
</evidence>
<keyword evidence="6 11" id="KW-0798">TonB box</keyword>
<dbReference type="PANTHER" id="PTHR30069:SF29">
    <property type="entry name" value="HEMOGLOBIN AND HEMOGLOBIN-HAPTOGLOBIN-BINDING PROTEIN 1-RELATED"/>
    <property type="match status" value="1"/>
</dbReference>
<dbReference type="HOGENOM" id="CLU_026226_0_0_10"/>
<dbReference type="EMBL" id="ABFK02000016">
    <property type="protein sequence ID" value="EDS04330.1"/>
    <property type="molecule type" value="Genomic_DNA"/>
</dbReference>
<dbReference type="InterPro" id="IPR000531">
    <property type="entry name" value="Beta-barrel_TonB"/>
</dbReference>
<evidence type="ECO:0000259" key="13">
    <source>
        <dbReference type="Pfam" id="PF00593"/>
    </source>
</evidence>
<evidence type="ECO:0000256" key="11">
    <source>
        <dbReference type="RuleBase" id="RU003357"/>
    </source>
</evidence>
<protein>
    <submittedName>
        <fullName evidence="15">TonB-dependent receptor</fullName>
    </submittedName>
</protein>
<dbReference type="Proteomes" id="UP000005819">
    <property type="component" value="Unassembled WGS sequence"/>
</dbReference>
<dbReference type="GO" id="GO:0009279">
    <property type="term" value="C:cell outer membrane"/>
    <property type="evidence" value="ECO:0007669"/>
    <property type="project" value="UniProtKB-SubCell"/>
</dbReference>
<reference evidence="15" key="1">
    <citation type="submission" date="2007-10" db="EMBL/GenBank/DDBJ databases">
        <authorList>
            <person name="Fulton L."/>
            <person name="Clifton S."/>
            <person name="Fulton B."/>
            <person name="Xu J."/>
            <person name="Minx P."/>
            <person name="Pepin K.H."/>
            <person name="Johnson M."/>
            <person name="Thiruvilangam P."/>
            <person name="Bhonagiri V."/>
            <person name="Nash W.E."/>
            <person name="Mardis E.R."/>
            <person name="Wilson R.K."/>
        </authorList>
    </citation>
    <scope>NUCLEOTIDE SEQUENCE [LARGE SCALE GENOMIC DNA]</scope>
    <source>
        <strain evidence="15">DSM 17216</strain>
    </source>
</reference>
<dbReference type="PROSITE" id="PS52016">
    <property type="entry name" value="TONB_DEPENDENT_REC_3"/>
    <property type="match status" value="1"/>
</dbReference>